<dbReference type="InParanoid" id="A0A251VLC7"/>
<dbReference type="InterPro" id="IPR036354">
    <property type="entry name" value="Prot_inh_pot1_sf"/>
</dbReference>
<dbReference type="Proteomes" id="UP000215914">
    <property type="component" value="Chromosome 1"/>
</dbReference>
<protein>
    <recommendedName>
        <fullName evidence="6">Proteinase inhibitor I13</fullName>
    </recommendedName>
</protein>
<accession>A0A251VLC7</accession>
<keyword evidence="5" id="KW-1185">Reference proteome</keyword>
<dbReference type="EMBL" id="CM007890">
    <property type="protein sequence ID" value="OTG36407.1"/>
    <property type="molecule type" value="Genomic_DNA"/>
</dbReference>
<reference evidence="5" key="1">
    <citation type="journal article" date="2017" name="Nature">
        <title>The sunflower genome provides insights into oil metabolism, flowering and Asterid evolution.</title>
        <authorList>
            <person name="Badouin H."/>
            <person name="Gouzy J."/>
            <person name="Grassa C.J."/>
            <person name="Murat F."/>
            <person name="Staton S.E."/>
            <person name="Cottret L."/>
            <person name="Lelandais-Briere C."/>
            <person name="Owens G.L."/>
            <person name="Carrere S."/>
            <person name="Mayjonade B."/>
            <person name="Legrand L."/>
            <person name="Gill N."/>
            <person name="Kane N.C."/>
            <person name="Bowers J.E."/>
            <person name="Hubner S."/>
            <person name="Bellec A."/>
            <person name="Berard A."/>
            <person name="Berges H."/>
            <person name="Blanchet N."/>
            <person name="Boniface M.C."/>
            <person name="Brunel D."/>
            <person name="Catrice O."/>
            <person name="Chaidir N."/>
            <person name="Claudel C."/>
            <person name="Donnadieu C."/>
            <person name="Faraut T."/>
            <person name="Fievet G."/>
            <person name="Helmstetter N."/>
            <person name="King M."/>
            <person name="Knapp S.J."/>
            <person name="Lai Z."/>
            <person name="Le Paslier M.C."/>
            <person name="Lippi Y."/>
            <person name="Lorenzon L."/>
            <person name="Mandel J.R."/>
            <person name="Marage G."/>
            <person name="Marchand G."/>
            <person name="Marquand E."/>
            <person name="Bret-Mestries E."/>
            <person name="Morien E."/>
            <person name="Nambeesan S."/>
            <person name="Nguyen T."/>
            <person name="Pegot-Espagnet P."/>
            <person name="Pouilly N."/>
            <person name="Raftis F."/>
            <person name="Sallet E."/>
            <person name="Schiex T."/>
            <person name="Thomas J."/>
            <person name="Vandecasteele C."/>
            <person name="Vares D."/>
            <person name="Vear F."/>
            <person name="Vautrin S."/>
            <person name="Crespi M."/>
            <person name="Mangin B."/>
            <person name="Burke J.M."/>
            <person name="Salse J."/>
            <person name="Munos S."/>
            <person name="Vincourt P."/>
            <person name="Rieseberg L.H."/>
            <person name="Langlade N.B."/>
        </authorList>
    </citation>
    <scope>NUCLEOTIDE SEQUENCE [LARGE SCALE GENOMIC DNA]</scope>
    <source>
        <strain evidence="5">cv. SF193</strain>
    </source>
</reference>
<dbReference type="PANTHER" id="PTHR33091:SF83">
    <property type="entry name" value="SERINE PROTEASE INHIBITOR, POTATO INHIBITOR I-TYPE FAMILY PROTEIN-RELATED"/>
    <property type="match status" value="1"/>
</dbReference>
<dbReference type="InterPro" id="IPR000864">
    <property type="entry name" value="Prot_inh_pot1"/>
</dbReference>
<name>A0A251VLC7_HELAN</name>
<evidence type="ECO:0000313" key="5">
    <source>
        <dbReference type="Proteomes" id="UP000215914"/>
    </source>
</evidence>
<dbReference type="STRING" id="4232.A0A251VLC7"/>
<proteinExistence type="inferred from homology"/>
<keyword evidence="3" id="KW-0722">Serine protease inhibitor</keyword>
<evidence type="ECO:0000256" key="1">
    <source>
        <dbReference type="ARBA" id="ARBA00008210"/>
    </source>
</evidence>
<dbReference type="PANTHER" id="PTHR33091">
    <property type="entry name" value="PROTEIN, PUTATIVE, EXPRESSED-RELATED"/>
    <property type="match status" value="1"/>
</dbReference>
<dbReference type="AlphaFoldDB" id="A0A251VLC7"/>
<dbReference type="GO" id="GO:0009611">
    <property type="term" value="P:response to wounding"/>
    <property type="evidence" value="ECO:0007669"/>
    <property type="project" value="InterPro"/>
</dbReference>
<keyword evidence="2" id="KW-0646">Protease inhibitor</keyword>
<organism evidence="4 5">
    <name type="scientific">Helianthus annuus</name>
    <name type="common">Common sunflower</name>
    <dbReference type="NCBI Taxonomy" id="4232"/>
    <lineage>
        <taxon>Eukaryota</taxon>
        <taxon>Viridiplantae</taxon>
        <taxon>Streptophyta</taxon>
        <taxon>Embryophyta</taxon>
        <taxon>Tracheophyta</taxon>
        <taxon>Spermatophyta</taxon>
        <taxon>Magnoliopsida</taxon>
        <taxon>eudicotyledons</taxon>
        <taxon>Gunneridae</taxon>
        <taxon>Pentapetalae</taxon>
        <taxon>asterids</taxon>
        <taxon>campanulids</taxon>
        <taxon>Asterales</taxon>
        <taxon>Asteraceae</taxon>
        <taxon>Asteroideae</taxon>
        <taxon>Heliantheae alliance</taxon>
        <taxon>Heliantheae</taxon>
        <taxon>Helianthus</taxon>
    </lineage>
</organism>
<gene>
    <name evidence="4" type="ORF">HannXRQ_Chr01g0007281</name>
</gene>
<evidence type="ECO:0000256" key="2">
    <source>
        <dbReference type="ARBA" id="ARBA00022690"/>
    </source>
</evidence>
<dbReference type="SUPFAM" id="SSF54654">
    <property type="entry name" value="CI-2 family of serine protease inhibitors"/>
    <property type="match status" value="2"/>
</dbReference>
<sequence>MFRGGKPDVISNDSVPDFIVPGKNSWPELVGEKGEVAKAIIEKENPLVNAIIISGNSPTTDMMFVSNRVRVVVNAEGLLVGEKGEVAKGIIEKENPLVNAIIISENSAMISDLVSNRVWVVVNAEGLVIKTPVIG</sequence>
<dbReference type="Pfam" id="PF00280">
    <property type="entry name" value="potato_inhibit"/>
    <property type="match status" value="2"/>
</dbReference>
<evidence type="ECO:0008006" key="6">
    <source>
        <dbReference type="Google" id="ProtNLM"/>
    </source>
</evidence>
<dbReference type="GO" id="GO:0004867">
    <property type="term" value="F:serine-type endopeptidase inhibitor activity"/>
    <property type="evidence" value="ECO:0007669"/>
    <property type="project" value="UniProtKB-KW"/>
</dbReference>
<evidence type="ECO:0000256" key="3">
    <source>
        <dbReference type="ARBA" id="ARBA00022900"/>
    </source>
</evidence>
<dbReference type="PROSITE" id="PS00285">
    <property type="entry name" value="POTATO_INHIBITOR"/>
    <property type="match status" value="1"/>
</dbReference>
<comment type="similarity">
    <text evidence="1">Belongs to the protease inhibitor I13 (potato type I serine protease inhibitor) family.</text>
</comment>
<dbReference type="Gene3D" id="3.30.10.10">
    <property type="entry name" value="Trypsin Inhibitor V, subunit A"/>
    <property type="match status" value="2"/>
</dbReference>
<evidence type="ECO:0000313" key="4">
    <source>
        <dbReference type="EMBL" id="OTG36407.1"/>
    </source>
</evidence>